<dbReference type="Proteomes" id="UP001153332">
    <property type="component" value="Unassembled WGS sequence"/>
</dbReference>
<dbReference type="EMBL" id="JAPUUL010000458">
    <property type="protein sequence ID" value="KAJ8130615.1"/>
    <property type="molecule type" value="Genomic_DNA"/>
</dbReference>
<protein>
    <submittedName>
        <fullName evidence="1">Uncharacterized protein</fullName>
    </submittedName>
</protein>
<name>A0ACC2JT84_9PEZI</name>
<keyword evidence="2" id="KW-1185">Reference proteome</keyword>
<organism evidence="1 2">
    <name type="scientific">Lasiodiplodia mahajangana</name>
    <dbReference type="NCBI Taxonomy" id="1108764"/>
    <lineage>
        <taxon>Eukaryota</taxon>
        <taxon>Fungi</taxon>
        <taxon>Dikarya</taxon>
        <taxon>Ascomycota</taxon>
        <taxon>Pezizomycotina</taxon>
        <taxon>Dothideomycetes</taxon>
        <taxon>Dothideomycetes incertae sedis</taxon>
        <taxon>Botryosphaeriales</taxon>
        <taxon>Botryosphaeriaceae</taxon>
        <taxon>Lasiodiplodia</taxon>
    </lineage>
</organism>
<proteinExistence type="predicted"/>
<gene>
    <name evidence="1" type="ORF">O1611_g3010</name>
</gene>
<comment type="caution">
    <text evidence="1">The sequence shown here is derived from an EMBL/GenBank/DDBJ whole genome shotgun (WGS) entry which is preliminary data.</text>
</comment>
<reference evidence="1" key="1">
    <citation type="submission" date="2022-12" db="EMBL/GenBank/DDBJ databases">
        <title>Genome Sequence of Lasiodiplodia mahajangana.</title>
        <authorList>
            <person name="Buettner E."/>
        </authorList>
    </citation>
    <scope>NUCLEOTIDE SEQUENCE</scope>
    <source>
        <strain evidence="1">VT137</strain>
    </source>
</reference>
<sequence>MPILFVPGMWQDHRVFDEVRSILIDCGIASVALPLVTVGANGPNVGMFSDADKLRSALIRVIDEGMEIVIVAHSYGGVVTSNAVKDLGIKQRAAHGLKGGITMILFLAAVVLPVGKSFLEVEDHPPWWNVSEDGFMTPMTPLDIFYADVEPDLANRAVAGLKPSPFQAVADKSTYDPRDGSFELGYIFCEDDRALSIEAQRAMFSQFPTGSFSASLKSSHSPFLSMPDKLAHTIVEAVDHVLGKKPSI</sequence>
<evidence type="ECO:0000313" key="2">
    <source>
        <dbReference type="Proteomes" id="UP001153332"/>
    </source>
</evidence>
<accession>A0ACC2JT84</accession>
<evidence type="ECO:0000313" key="1">
    <source>
        <dbReference type="EMBL" id="KAJ8130615.1"/>
    </source>
</evidence>